<evidence type="ECO:0008006" key="5">
    <source>
        <dbReference type="Google" id="ProtNLM"/>
    </source>
</evidence>
<name>A0ABP0LQB9_9DINO</name>
<feature type="signal peptide" evidence="2">
    <location>
        <begin position="1"/>
        <end position="20"/>
    </location>
</feature>
<dbReference type="EMBL" id="CAXAMM010017557">
    <property type="protein sequence ID" value="CAK9041396.1"/>
    <property type="molecule type" value="Genomic_DNA"/>
</dbReference>
<accession>A0ABP0LQB9</accession>
<evidence type="ECO:0000256" key="2">
    <source>
        <dbReference type="SAM" id="SignalP"/>
    </source>
</evidence>
<evidence type="ECO:0000313" key="4">
    <source>
        <dbReference type="Proteomes" id="UP001642464"/>
    </source>
</evidence>
<keyword evidence="2" id="KW-0732">Signal</keyword>
<reference evidence="3 4" key="1">
    <citation type="submission" date="2024-02" db="EMBL/GenBank/DDBJ databases">
        <authorList>
            <person name="Chen Y."/>
            <person name="Shah S."/>
            <person name="Dougan E. K."/>
            <person name="Thang M."/>
            <person name="Chan C."/>
        </authorList>
    </citation>
    <scope>NUCLEOTIDE SEQUENCE [LARGE SCALE GENOMIC DNA]</scope>
</reference>
<dbReference type="Proteomes" id="UP001642464">
    <property type="component" value="Unassembled WGS sequence"/>
</dbReference>
<feature type="compositionally biased region" description="Basic and acidic residues" evidence="1">
    <location>
        <begin position="69"/>
        <end position="83"/>
    </location>
</feature>
<protein>
    <recommendedName>
        <fullName evidence="5">RRM domain-containing protein</fullName>
    </recommendedName>
</protein>
<comment type="caution">
    <text evidence="3">The sequence shown here is derived from an EMBL/GenBank/DDBJ whole genome shotgun (WGS) entry which is preliminary data.</text>
</comment>
<organism evidence="3 4">
    <name type="scientific">Durusdinium trenchii</name>
    <dbReference type="NCBI Taxonomy" id="1381693"/>
    <lineage>
        <taxon>Eukaryota</taxon>
        <taxon>Sar</taxon>
        <taxon>Alveolata</taxon>
        <taxon>Dinophyceae</taxon>
        <taxon>Suessiales</taxon>
        <taxon>Symbiodiniaceae</taxon>
        <taxon>Durusdinium</taxon>
    </lineage>
</organism>
<evidence type="ECO:0000313" key="3">
    <source>
        <dbReference type="EMBL" id="CAK9041396.1"/>
    </source>
</evidence>
<feature type="region of interest" description="Disordered" evidence="1">
    <location>
        <begin position="53"/>
        <end position="86"/>
    </location>
</feature>
<gene>
    <name evidence="3" type="ORF">SCF082_LOCUS23919</name>
</gene>
<sequence>MLLLIGKRVLWSSSTGQTLALTVCTQRWDGFCQLASSEAEWRPENAWMSPKSFSVIQEPMVDPTSPTTTKKDRSRSPKRDKAGGKRKVVVKECWQPTWRLRSDAESLFGCLAQLRSVQHLYHDRAHHGVARIKFVSHEAAQKCVDEWRAEFM</sequence>
<feature type="chain" id="PRO_5047398745" description="RRM domain-containing protein" evidence="2">
    <location>
        <begin position="21"/>
        <end position="152"/>
    </location>
</feature>
<evidence type="ECO:0000256" key="1">
    <source>
        <dbReference type="SAM" id="MobiDB-lite"/>
    </source>
</evidence>
<keyword evidence="4" id="KW-1185">Reference proteome</keyword>
<proteinExistence type="predicted"/>